<dbReference type="RefSeq" id="WP_163007541.1">
    <property type="nucleotide sequence ID" value="NZ_JACMYH010000001.1"/>
</dbReference>
<sequence length="47" mass="5215">MDKESKREDLDHKPENAGKVGEQHKRANQQGEKARSPSDEGQSKPVG</sequence>
<dbReference type="EMBL" id="JACMYH010000001">
    <property type="protein sequence ID" value="MBC2677172.1"/>
    <property type="molecule type" value="Genomic_DNA"/>
</dbReference>
<feature type="region of interest" description="Disordered" evidence="1">
    <location>
        <begin position="1"/>
        <end position="47"/>
    </location>
</feature>
<name>A0A7X1G2B8_9PSED</name>
<reference evidence="2 3" key="1">
    <citation type="submission" date="2020-08" db="EMBL/GenBank/DDBJ databases">
        <title>Pseudomonas sp. nov.</title>
        <authorList>
            <person name="Gieschler S."/>
            <person name="Fiedler G."/>
            <person name="Brinks E."/>
            <person name="Boehnlein C."/>
            <person name="Franz C.M.A.P."/>
            <person name="Kabisch J."/>
        </authorList>
    </citation>
    <scope>NUCLEOTIDE SEQUENCE [LARGE SCALE GENOMIC DNA]</scope>
    <source>
        <strain evidence="2 3">MBT-2</strain>
    </source>
</reference>
<evidence type="ECO:0000313" key="2">
    <source>
        <dbReference type="EMBL" id="MBC2677172.1"/>
    </source>
</evidence>
<proteinExistence type="predicted"/>
<gene>
    <name evidence="2" type="ORF">H7993_02105</name>
</gene>
<dbReference type="Proteomes" id="UP000546173">
    <property type="component" value="Unassembled WGS sequence"/>
</dbReference>
<comment type="caution">
    <text evidence="2">The sequence shown here is derived from an EMBL/GenBank/DDBJ whole genome shotgun (WGS) entry which is preliminary data.</text>
</comment>
<keyword evidence="3" id="KW-1185">Reference proteome</keyword>
<feature type="compositionally biased region" description="Basic and acidic residues" evidence="1">
    <location>
        <begin position="1"/>
        <end position="25"/>
    </location>
</feature>
<organism evidence="2 3">
    <name type="scientific">Pseudomonas baltica</name>
    <dbReference type="NCBI Taxonomy" id="2762576"/>
    <lineage>
        <taxon>Bacteria</taxon>
        <taxon>Pseudomonadati</taxon>
        <taxon>Pseudomonadota</taxon>
        <taxon>Gammaproteobacteria</taxon>
        <taxon>Pseudomonadales</taxon>
        <taxon>Pseudomonadaceae</taxon>
        <taxon>Pseudomonas</taxon>
    </lineage>
</organism>
<protein>
    <submittedName>
        <fullName evidence="2">Uncharacterized protein</fullName>
    </submittedName>
</protein>
<accession>A0A7X1G2B8</accession>
<evidence type="ECO:0000313" key="3">
    <source>
        <dbReference type="Proteomes" id="UP000546173"/>
    </source>
</evidence>
<evidence type="ECO:0000256" key="1">
    <source>
        <dbReference type="SAM" id="MobiDB-lite"/>
    </source>
</evidence>
<dbReference type="AlphaFoldDB" id="A0A7X1G2B8"/>
<feature type="compositionally biased region" description="Basic and acidic residues" evidence="1">
    <location>
        <begin position="32"/>
        <end position="47"/>
    </location>
</feature>